<dbReference type="InParanoid" id="L2GNT7"/>
<accession>L2GNT7</accession>
<evidence type="ECO:0000259" key="1">
    <source>
        <dbReference type="Pfam" id="PF08553"/>
    </source>
</evidence>
<sequence length="560" mass="65077">MLSTLKKMLSKKIEEKGTLKVQNEAFNDVSLCAENDKLTFKGCNLSALPISELSDIQPRDGSFTFICDNKKFWFESKKNTELFRILKQLVPSRTIFNSNRIVYYVYNTENRKFELYDQPCEAKIVHDSEYYLRIEDEASIQHYEQINTNTQYYMDQSNHSFVWSVYNKGMFHTFCIEFEDHINFLEFVSKYTECCYKSVNEGDQFKYFENMAVMNPVQSQQDTNIPEDKEEEWMEFEDEKPKDTEFNRDTKANEHLVIGNDLVFVTRGSSLGVFDTQQNDLKFRTHIQKVLNDPQKIITHNQNQSLLVLDRGQRDKLQVLDLNKGEVVEKWDIKEEMNDYFDSVKYNNEGTLVGMTDHSLFRIDPRMKDKVAEKNTYKTKNEFSCGIATETGDVAVASRKGDLRLYNKIDKRAKSLLPGFGDEILGIDSSKDGTMILCTCKNYILVFAATSDYSKSIGKNKPTPKRLQLKPQHLSLIKDEVSFIPAKFDQDDTMIVTSTGRFVVKWRVKDVKAGNLYDYSLKALYDVIVDENFVFKGEDIIVALPNDVKKVTEQELRRPK</sequence>
<evidence type="ECO:0000259" key="2">
    <source>
        <dbReference type="Pfam" id="PF17747"/>
    </source>
</evidence>
<proteinExistence type="predicted"/>
<protein>
    <submittedName>
        <fullName evidence="3">Uncharacterized protein</fullName>
    </submittedName>
</protein>
<dbReference type="AlphaFoldDB" id="L2GNT7"/>
<dbReference type="GO" id="GO:0005737">
    <property type="term" value="C:cytoplasm"/>
    <property type="evidence" value="ECO:0007669"/>
    <property type="project" value="TreeGrafter"/>
</dbReference>
<dbReference type="GeneID" id="19881716"/>
<dbReference type="Gene3D" id="2.130.10.10">
    <property type="entry name" value="YVTN repeat-like/Quinoprotein amine dehydrogenase"/>
    <property type="match status" value="1"/>
</dbReference>
<name>L2GNT7_VITCO</name>
<reference evidence="4" key="1">
    <citation type="submission" date="2011-05" db="EMBL/GenBank/DDBJ databases">
        <title>The genome sequence of Vittaforma corneae strain ATCC 50505.</title>
        <authorList>
            <consortium name="The Broad Institute Genome Sequencing Platform"/>
            <person name="Cuomo C."/>
            <person name="Didier E."/>
            <person name="Bowers L."/>
            <person name="Young S.K."/>
            <person name="Zeng Q."/>
            <person name="Gargeya S."/>
            <person name="Fitzgerald M."/>
            <person name="Haas B."/>
            <person name="Abouelleil A."/>
            <person name="Alvarado L."/>
            <person name="Arachchi H.M."/>
            <person name="Berlin A."/>
            <person name="Chapman S.B."/>
            <person name="Gearin G."/>
            <person name="Goldberg J."/>
            <person name="Griggs A."/>
            <person name="Gujja S."/>
            <person name="Hansen M."/>
            <person name="Heiman D."/>
            <person name="Howarth C."/>
            <person name="Larimer J."/>
            <person name="Lui A."/>
            <person name="MacDonald P.J.P."/>
            <person name="McCowen C."/>
            <person name="Montmayeur A."/>
            <person name="Murphy C."/>
            <person name="Neiman D."/>
            <person name="Pearson M."/>
            <person name="Priest M."/>
            <person name="Roberts A."/>
            <person name="Saif S."/>
            <person name="Shea T."/>
            <person name="Sisk P."/>
            <person name="Stolte C."/>
            <person name="Sykes S."/>
            <person name="Wortman J."/>
            <person name="Nusbaum C."/>
            <person name="Birren B."/>
        </authorList>
    </citation>
    <scope>NUCLEOTIDE SEQUENCE [LARGE SCALE GENOMIC DNA]</scope>
    <source>
        <strain evidence="4">ATCC 50505</strain>
    </source>
</reference>
<dbReference type="InterPro" id="IPR013863">
    <property type="entry name" value="VID27_C"/>
</dbReference>
<feature type="domain" description="Vacuolar import/degradation Vid27 C-terminal" evidence="1">
    <location>
        <begin position="253"/>
        <end position="559"/>
    </location>
</feature>
<organism evidence="3 4">
    <name type="scientific">Vittaforma corneae (strain ATCC 50505)</name>
    <name type="common">Microsporidian parasite</name>
    <name type="synonym">Nosema corneum</name>
    <dbReference type="NCBI Taxonomy" id="993615"/>
    <lineage>
        <taxon>Eukaryota</taxon>
        <taxon>Fungi</taxon>
        <taxon>Fungi incertae sedis</taxon>
        <taxon>Microsporidia</taxon>
        <taxon>Nosematidae</taxon>
        <taxon>Vittaforma</taxon>
    </lineage>
</organism>
<dbReference type="InterPro" id="IPR015943">
    <property type="entry name" value="WD40/YVTN_repeat-like_dom_sf"/>
</dbReference>
<dbReference type="RefSeq" id="XP_007604451.1">
    <property type="nucleotide sequence ID" value="XM_007604389.1"/>
</dbReference>
<keyword evidence="4" id="KW-1185">Reference proteome</keyword>
<dbReference type="InterPro" id="IPR040768">
    <property type="entry name" value="Vid27_PH"/>
</dbReference>
<dbReference type="Pfam" id="PF08553">
    <property type="entry name" value="VID27"/>
    <property type="match status" value="1"/>
</dbReference>
<dbReference type="GO" id="GO:0005634">
    <property type="term" value="C:nucleus"/>
    <property type="evidence" value="ECO:0007669"/>
    <property type="project" value="TreeGrafter"/>
</dbReference>
<dbReference type="FunCoup" id="L2GNT7">
    <property type="interactions" value="49"/>
</dbReference>
<dbReference type="InterPro" id="IPR040458">
    <property type="entry name" value="Vid27"/>
</dbReference>
<feature type="domain" description="Vid27 PH-like" evidence="2">
    <location>
        <begin position="104"/>
        <end position="197"/>
    </location>
</feature>
<dbReference type="OrthoDB" id="10251113at2759"/>
<dbReference type="SUPFAM" id="SSF101908">
    <property type="entry name" value="Putative isomerase YbhE"/>
    <property type="match status" value="1"/>
</dbReference>
<dbReference type="VEuPathDB" id="MicrosporidiaDB:VICG_01004"/>
<evidence type="ECO:0000313" key="4">
    <source>
        <dbReference type="Proteomes" id="UP000011082"/>
    </source>
</evidence>
<dbReference type="Proteomes" id="UP000011082">
    <property type="component" value="Unassembled WGS sequence"/>
</dbReference>
<dbReference type="PANTHER" id="PTHR31913">
    <property type="entry name" value="VACUOLAR IMPORT AND DEGRADATION PROTEIN 27"/>
    <property type="match status" value="1"/>
</dbReference>
<dbReference type="OMA" id="EMAMINR"/>
<dbReference type="PANTHER" id="PTHR31913:SF0">
    <property type="entry name" value="VACUOLAR IMPORT AND DEGRADATION PROTEIN 27"/>
    <property type="match status" value="1"/>
</dbReference>
<dbReference type="Pfam" id="PF17747">
    <property type="entry name" value="VID27_PH"/>
    <property type="match status" value="1"/>
</dbReference>
<evidence type="ECO:0000313" key="3">
    <source>
        <dbReference type="EMBL" id="ELA41987.1"/>
    </source>
</evidence>
<gene>
    <name evidence="3" type="ORF">VICG_01004</name>
</gene>
<dbReference type="HOGENOM" id="CLU_007002_1_1_1"/>
<dbReference type="EMBL" id="JH370136">
    <property type="protein sequence ID" value="ELA41987.1"/>
    <property type="molecule type" value="Genomic_DNA"/>
</dbReference>